<feature type="domain" description="LysM" evidence="2">
    <location>
        <begin position="47"/>
        <end position="95"/>
    </location>
</feature>
<dbReference type="Pfam" id="PF01476">
    <property type="entry name" value="LysM"/>
    <property type="match status" value="1"/>
</dbReference>
<sequence length="127" mass="14147">MAFKPLVVWINITLQLLFPLSLSFAPVIAKMLAPAPLTKPVTLYETEPYTLSLGETVYSVAKKQHITLDELKKANQFRSFSKPFNQLGSGDEIDIPTAASLRLKNQQTEASPAVPFLNIMRGWHMAC</sequence>
<dbReference type="PANTHER" id="PTHR39576">
    <property type="entry name" value="ATTACHING AND EFFACING PROTEIN HOMOLOG-RELATED-RELATED"/>
    <property type="match status" value="1"/>
</dbReference>
<dbReference type="InterPro" id="IPR018392">
    <property type="entry name" value="LysM"/>
</dbReference>
<keyword evidence="1" id="KW-0812">Transmembrane</keyword>
<proteinExistence type="predicted"/>
<reference evidence="3 4" key="1">
    <citation type="submission" date="2018-12" db="EMBL/GenBank/DDBJ databases">
        <authorList>
            <consortium name="Pathogen Informatics"/>
        </authorList>
    </citation>
    <scope>NUCLEOTIDE SEQUENCE [LARGE SCALE GENOMIC DNA]</scope>
    <source>
        <strain evidence="3 4">NCTC13193</strain>
    </source>
</reference>
<dbReference type="PROSITE" id="PS51782">
    <property type="entry name" value="LYSM"/>
    <property type="match status" value="1"/>
</dbReference>
<organism evidence="3 4">
    <name type="scientific">Serratia fonticola</name>
    <dbReference type="NCBI Taxonomy" id="47917"/>
    <lineage>
        <taxon>Bacteria</taxon>
        <taxon>Pseudomonadati</taxon>
        <taxon>Pseudomonadota</taxon>
        <taxon>Gammaproteobacteria</taxon>
        <taxon>Enterobacterales</taxon>
        <taxon>Yersiniaceae</taxon>
        <taxon>Serratia</taxon>
    </lineage>
</organism>
<dbReference type="GO" id="GO:0009279">
    <property type="term" value="C:cell outer membrane"/>
    <property type="evidence" value="ECO:0007669"/>
    <property type="project" value="TreeGrafter"/>
</dbReference>
<evidence type="ECO:0000259" key="2">
    <source>
        <dbReference type="PROSITE" id="PS51782"/>
    </source>
</evidence>
<dbReference type="Gene3D" id="3.10.350.10">
    <property type="entry name" value="LysM domain"/>
    <property type="match status" value="1"/>
</dbReference>
<gene>
    <name evidence="3" type="ORF">NCTC13193_04051</name>
</gene>
<dbReference type="PANTHER" id="PTHR39576:SF2">
    <property type="entry name" value="ATTACHING AND EFFACING PROTEIN HOMOLOG-RELATED"/>
    <property type="match status" value="1"/>
</dbReference>
<name>A0A3S5B5G5_SERFO</name>
<dbReference type="InterPro" id="IPR051715">
    <property type="entry name" value="Intimin-Invasin_domain"/>
</dbReference>
<dbReference type="CDD" id="cd00118">
    <property type="entry name" value="LysM"/>
    <property type="match status" value="1"/>
</dbReference>
<dbReference type="AlphaFoldDB" id="A0A3S5B5G5"/>
<protein>
    <recommendedName>
        <fullName evidence="2">LysM domain-containing protein</fullName>
    </recommendedName>
</protein>
<evidence type="ECO:0000313" key="4">
    <source>
        <dbReference type="Proteomes" id="UP000270487"/>
    </source>
</evidence>
<keyword evidence="1" id="KW-0472">Membrane</keyword>
<dbReference type="Proteomes" id="UP000270487">
    <property type="component" value="Chromosome"/>
</dbReference>
<dbReference type="EMBL" id="LR134492">
    <property type="protein sequence ID" value="VEI73232.1"/>
    <property type="molecule type" value="Genomic_DNA"/>
</dbReference>
<evidence type="ECO:0000313" key="3">
    <source>
        <dbReference type="EMBL" id="VEI73232.1"/>
    </source>
</evidence>
<dbReference type="InterPro" id="IPR036779">
    <property type="entry name" value="LysM_dom_sf"/>
</dbReference>
<keyword evidence="1" id="KW-1133">Transmembrane helix</keyword>
<evidence type="ECO:0000256" key="1">
    <source>
        <dbReference type="SAM" id="Phobius"/>
    </source>
</evidence>
<accession>A0A3S5B5G5</accession>
<feature type="transmembrane region" description="Helical" evidence="1">
    <location>
        <begin position="6"/>
        <end position="29"/>
    </location>
</feature>